<reference evidence="1" key="1">
    <citation type="submission" date="2014-11" db="EMBL/GenBank/DDBJ databases">
        <authorList>
            <person name="Malar M.C."/>
            <person name="Sen D."/>
            <person name="Tripathy S."/>
        </authorList>
    </citation>
    <scope>NUCLEOTIDE SEQUENCE</scope>
    <source>
        <strain evidence="1">BDU141951</strain>
    </source>
</reference>
<proteinExistence type="predicted"/>
<protein>
    <recommendedName>
        <fullName evidence="2">PD-(D/E)XK endonuclease-like domain-containing protein</fullName>
    </recommendedName>
</protein>
<dbReference type="AlphaFoldDB" id="A0A0C1YPF6"/>
<gene>
    <name evidence="1" type="ORF">QQ91_001045</name>
</gene>
<comment type="caution">
    <text evidence="1">The sequence shown here is derived from an EMBL/GenBank/DDBJ whole genome shotgun (WGS) entry which is preliminary data.</text>
</comment>
<dbReference type="InterPro" id="IPR011335">
    <property type="entry name" value="Restrct_endonuc-II-like"/>
</dbReference>
<evidence type="ECO:0008006" key="2">
    <source>
        <dbReference type="Google" id="ProtNLM"/>
    </source>
</evidence>
<dbReference type="PANTHER" id="PTHR31340:SF3">
    <property type="entry name" value="MITOCHONDRIAL GENOME MAINTENANCE EXONUCLEASE 1"/>
    <property type="match status" value="1"/>
</dbReference>
<reference evidence="1" key="2">
    <citation type="journal article" date="2015" name="Genome Announc.">
        <title>Draft Genome Sequence of Filamentous Marine Cyanobacterium Lyngbya confervoides Strain BDU141951.</title>
        <authorList>
            <person name="Chandrababunaidu M.M."/>
            <person name="Sen D."/>
            <person name="Tripathy S."/>
        </authorList>
    </citation>
    <scope>NUCLEOTIDE SEQUENCE</scope>
    <source>
        <strain evidence="1">BDU141951</strain>
    </source>
</reference>
<dbReference type="SUPFAM" id="SSF52980">
    <property type="entry name" value="Restriction endonuclease-like"/>
    <property type="match status" value="1"/>
</dbReference>
<accession>A0A0C1YPF6</accession>
<sequence length="222" mass="25242">MQLQRYQAKTVRVNRRRVYEINGYRYPGVTTVLSVTKPAEARKALYEWRQRIGQEAAQSISNKASSAGTRLHKQIAAFLQGNAVDIPADIGGYWESMWPILNQVEEALLVEGAVWHDAGYVGFPDAVMTYQGKLCVCDWKTAIKPKKREWISDYCLQVSAYAQAVDQVYEATGLKIEGALIAIALDDAPAQTFWLDQADLQTHWHQFQQRLAEYYVLRPQLS</sequence>
<organism evidence="1">
    <name type="scientific">Lyngbya confervoides BDU141951</name>
    <dbReference type="NCBI Taxonomy" id="1574623"/>
    <lineage>
        <taxon>Bacteria</taxon>
        <taxon>Bacillati</taxon>
        <taxon>Cyanobacteriota</taxon>
        <taxon>Cyanophyceae</taxon>
        <taxon>Oscillatoriophycideae</taxon>
        <taxon>Oscillatoriales</taxon>
        <taxon>Microcoleaceae</taxon>
        <taxon>Lyngbya</taxon>
    </lineage>
</organism>
<dbReference type="GO" id="GO:0008297">
    <property type="term" value="F:single-stranded DNA exodeoxyribonuclease activity"/>
    <property type="evidence" value="ECO:0007669"/>
    <property type="project" value="TreeGrafter"/>
</dbReference>
<dbReference type="EMBL" id="JTHE02000002">
    <property type="protein sequence ID" value="NEV65701.1"/>
    <property type="molecule type" value="Genomic_DNA"/>
</dbReference>
<dbReference type="Gene3D" id="3.90.320.10">
    <property type="match status" value="1"/>
</dbReference>
<dbReference type="InterPro" id="IPR011604">
    <property type="entry name" value="PDDEXK-like_dom_sf"/>
</dbReference>
<reference evidence="1" key="3">
    <citation type="submission" date="2020-02" db="EMBL/GenBank/DDBJ databases">
        <authorList>
            <person name="Sarangi A.N."/>
            <person name="Ghosh S."/>
            <person name="Mukherjee M."/>
            <person name="Tripathy S."/>
        </authorList>
    </citation>
    <scope>NUCLEOTIDE SEQUENCE</scope>
    <source>
        <strain evidence="1">BDU141951</strain>
    </source>
</reference>
<evidence type="ECO:0000313" key="1">
    <source>
        <dbReference type="EMBL" id="NEV65701.1"/>
    </source>
</evidence>
<dbReference type="PANTHER" id="PTHR31340">
    <property type="entry name" value="MITOCHONDRIAL GENOME MAINTENANCE EXONUCLEASE 1"/>
    <property type="match status" value="1"/>
</dbReference>
<name>A0A0C1YPF6_9CYAN</name>